<dbReference type="Proteomes" id="UP000039865">
    <property type="component" value="Unassembled WGS sequence"/>
</dbReference>
<sequence>MLSKLFNQNRSQISKLISLLPYQNRSFAGKRGKFEYNPDSIDKNPFNIKLNKDKEGKKTPSTLEKIKSYFSQKSKSFGEKKEESKEPTANEIFQQQKAKDNKDQPIQKDSKEQQDTVNKIIEMISKNINRKYFSEKKLPRFLELCFSVKDLNLLTENEKFDEFIYQDLKFLIQSVKDVQNINHFVKFAVYFKLESDPELLEILADQVRRSIGRFKTDEILEILVNFSHTLSPECKSLFEIANEDFVFRLTTNYDPMEGDLLIQLDDIPKILNTFLDLQQLSASLKEKLQDYYVENVNSFSYKTLSEIAVIYASKMDQTYKELFFGKFKDKFLKDLKHLDQEIFYKVLWSLIKADTIEVDDRGFEWSLIKETIIKRAKDFDPATVTNILVLSTTGKTNSEKIVTITGDLFDALQSELIIKMQSMNLSDLINLMWSISEIKKGSQLFYSELEKQITLRLRSINDDDLLLLLDCFSDMQNSFSQKFLDIIINVIQEKKDRFQLKTLVNIIFAFSKIDFDYTSIQQILLDFRDYERLIVSLPNMLQKSQCILLWTYSRNEQIIDANFLQKICQAILHYESGVFELDNFDLLLLSQSIMHIQRSELSKDADYMQQFYDLAKTAETFAIKNIERMNIHEFATIMLFYLQNDQCITKQLIEKMIPKIEDCVSEFNELQLSMIQKAIIKFAIKNQEKYERTLFQQCLEKLQEELDGIQLEKEFIESEERILETIRERIKQRIENEPKPFKPHYTPSDSKLEQQVPESKPESIKIIDNSENIKKDINKPQNFADVPDPSKISEAEANKFNEQQSQDRQSKTSEKDDREPIENEKDRKKLLKYLLNRKK</sequence>
<dbReference type="InParanoid" id="A0A078BDD5"/>
<evidence type="ECO:0000313" key="2">
    <source>
        <dbReference type="EMBL" id="CDW91217.1"/>
    </source>
</evidence>
<name>A0A078BDD5_STYLE</name>
<keyword evidence="3" id="KW-1185">Reference proteome</keyword>
<evidence type="ECO:0000313" key="3">
    <source>
        <dbReference type="Proteomes" id="UP000039865"/>
    </source>
</evidence>
<feature type="region of interest" description="Disordered" evidence="1">
    <location>
        <begin position="734"/>
        <end position="829"/>
    </location>
</feature>
<evidence type="ECO:0000256" key="1">
    <source>
        <dbReference type="SAM" id="MobiDB-lite"/>
    </source>
</evidence>
<organism evidence="2 3">
    <name type="scientific">Stylonychia lemnae</name>
    <name type="common">Ciliate</name>
    <dbReference type="NCBI Taxonomy" id="5949"/>
    <lineage>
        <taxon>Eukaryota</taxon>
        <taxon>Sar</taxon>
        <taxon>Alveolata</taxon>
        <taxon>Ciliophora</taxon>
        <taxon>Intramacronucleata</taxon>
        <taxon>Spirotrichea</taxon>
        <taxon>Stichotrichia</taxon>
        <taxon>Sporadotrichida</taxon>
        <taxon>Oxytrichidae</taxon>
        <taxon>Stylonychinae</taxon>
        <taxon>Stylonychia</taxon>
    </lineage>
</organism>
<feature type="region of interest" description="Disordered" evidence="1">
    <location>
        <begin position="30"/>
        <end position="63"/>
    </location>
</feature>
<proteinExistence type="predicted"/>
<protein>
    <submittedName>
        <fullName evidence="2">Uncharacterized protein</fullName>
    </submittedName>
</protein>
<feature type="region of interest" description="Disordered" evidence="1">
    <location>
        <begin position="95"/>
        <end position="114"/>
    </location>
</feature>
<feature type="compositionally biased region" description="Basic and acidic residues" evidence="1">
    <location>
        <begin position="97"/>
        <end position="114"/>
    </location>
</feature>
<dbReference type="AlphaFoldDB" id="A0A078BDD5"/>
<dbReference type="EMBL" id="CCKQ01019203">
    <property type="protein sequence ID" value="CDW91217.1"/>
    <property type="molecule type" value="Genomic_DNA"/>
</dbReference>
<reference evidence="2 3" key="1">
    <citation type="submission" date="2014-06" db="EMBL/GenBank/DDBJ databases">
        <authorList>
            <person name="Swart Estienne"/>
        </authorList>
    </citation>
    <scope>NUCLEOTIDE SEQUENCE [LARGE SCALE GENOMIC DNA]</scope>
    <source>
        <strain evidence="2 3">130c</strain>
    </source>
</reference>
<accession>A0A078BDD5</accession>
<feature type="compositionally biased region" description="Basic and acidic residues" evidence="1">
    <location>
        <begin position="808"/>
        <end position="827"/>
    </location>
</feature>
<feature type="compositionally biased region" description="Basic and acidic residues" evidence="1">
    <location>
        <begin position="32"/>
        <end position="42"/>
    </location>
</feature>
<gene>
    <name evidence="2" type="primary">Contig8200.g8752</name>
    <name evidence="2" type="ORF">STYLEM_20370</name>
</gene>